<name>A0ABQ9N3U5_HEVBR</name>
<dbReference type="Proteomes" id="UP001174677">
    <property type="component" value="Chromosome 2"/>
</dbReference>
<organism evidence="2 3">
    <name type="scientific">Hevea brasiliensis</name>
    <name type="common">Para rubber tree</name>
    <name type="synonym">Siphonia brasiliensis</name>
    <dbReference type="NCBI Taxonomy" id="3981"/>
    <lineage>
        <taxon>Eukaryota</taxon>
        <taxon>Viridiplantae</taxon>
        <taxon>Streptophyta</taxon>
        <taxon>Embryophyta</taxon>
        <taxon>Tracheophyta</taxon>
        <taxon>Spermatophyta</taxon>
        <taxon>Magnoliopsida</taxon>
        <taxon>eudicotyledons</taxon>
        <taxon>Gunneridae</taxon>
        <taxon>Pentapetalae</taxon>
        <taxon>rosids</taxon>
        <taxon>fabids</taxon>
        <taxon>Malpighiales</taxon>
        <taxon>Euphorbiaceae</taxon>
        <taxon>Crotonoideae</taxon>
        <taxon>Micrandreae</taxon>
        <taxon>Hevea</taxon>
    </lineage>
</organism>
<dbReference type="EMBL" id="JARPOI010000002">
    <property type="protein sequence ID" value="KAJ9186854.1"/>
    <property type="molecule type" value="Genomic_DNA"/>
</dbReference>
<gene>
    <name evidence="2" type="ORF">P3X46_002383</name>
</gene>
<reference evidence="2" key="1">
    <citation type="journal article" date="2023" name="Plant Biotechnol. J.">
        <title>Chromosome-level wild Hevea brasiliensis genome provides new tools for genomic-assisted breeding and valuable loci to elevate rubber yield.</title>
        <authorList>
            <person name="Cheng H."/>
            <person name="Song X."/>
            <person name="Hu Y."/>
            <person name="Wu T."/>
            <person name="Yang Q."/>
            <person name="An Z."/>
            <person name="Feng S."/>
            <person name="Deng Z."/>
            <person name="Wu W."/>
            <person name="Zeng X."/>
            <person name="Tu M."/>
            <person name="Wang X."/>
            <person name="Huang H."/>
        </authorList>
    </citation>
    <scope>NUCLEOTIDE SEQUENCE</scope>
    <source>
        <strain evidence="2">MT/VB/25A 57/8</strain>
    </source>
</reference>
<evidence type="ECO:0008006" key="4">
    <source>
        <dbReference type="Google" id="ProtNLM"/>
    </source>
</evidence>
<keyword evidence="3" id="KW-1185">Reference proteome</keyword>
<feature type="region of interest" description="Disordered" evidence="1">
    <location>
        <begin position="88"/>
        <end position="120"/>
    </location>
</feature>
<evidence type="ECO:0000313" key="3">
    <source>
        <dbReference type="Proteomes" id="UP001174677"/>
    </source>
</evidence>
<dbReference type="PANTHER" id="PTHR37613:SF4">
    <property type="entry name" value="DUF4378 DOMAIN-CONTAINING PROTEIN"/>
    <property type="match status" value="1"/>
</dbReference>
<sequence>MATTREPKPVKQLRELLQEQQEPFILRKSFNAGSSFPRCHGNSRKSFKRSFSLCLKSSKIGIPHCPKVLRSIYNQVISFNERLRIKTSNHRDGNGDVTENKDRNSQEAGELDSFSSASTSTVFNSCSGSDADADAEESSISQQKDHISFTANTSQSFRLCNNEAVTDRKLQRQCIEDSKQHSPVSVLEEVASHRGYPLHNNEPEYFSTVREKNPTKTCAHSPKKVTEDSILSASLWKILFHSATEKSTLPGVSEIQELVHYNLSSQHLKSKSALQQTRQLLFDCVKEIVENQGRKEKQQGEYLEAEELGKLIGEKIKLWGKQSGEESTFGEQMEMEFRESAQEWSGYKAQRRKIGSIIGDAILEEISSEIVMDMIA</sequence>
<evidence type="ECO:0000256" key="1">
    <source>
        <dbReference type="SAM" id="MobiDB-lite"/>
    </source>
</evidence>
<proteinExistence type="predicted"/>
<dbReference type="PANTHER" id="PTHR37613">
    <property type="entry name" value="DUF4378 DOMAIN PROTEIN"/>
    <property type="match status" value="1"/>
</dbReference>
<feature type="compositionally biased region" description="Basic and acidic residues" evidence="1">
    <location>
        <begin position="88"/>
        <end position="105"/>
    </location>
</feature>
<accession>A0ABQ9N3U5</accession>
<protein>
    <recommendedName>
        <fullName evidence="4">DUF4378 domain-containing protein</fullName>
    </recommendedName>
</protein>
<evidence type="ECO:0000313" key="2">
    <source>
        <dbReference type="EMBL" id="KAJ9186854.1"/>
    </source>
</evidence>
<comment type="caution">
    <text evidence="2">The sequence shown here is derived from an EMBL/GenBank/DDBJ whole genome shotgun (WGS) entry which is preliminary data.</text>
</comment>